<name>A0A6P0H847_9ACTN</name>
<organism evidence="3 5">
    <name type="scientific">Modestobacter muralis</name>
    <dbReference type="NCBI Taxonomy" id="1608614"/>
    <lineage>
        <taxon>Bacteria</taxon>
        <taxon>Bacillati</taxon>
        <taxon>Actinomycetota</taxon>
        <taxon>Actinomycetes</taxon>
        <taxon>Geodermatophilales</taxon>
        <taxon>Geodermatophilaceae</taxon>
        <taxon>Modestobacter</taxon>
    </lineage>
</organism>
<accession>A0A6P0H847</accession>
<evidence type="ECO:0000313" key="4">
    <source>
        <dbReference type="Proteomes" id="UP000468828"/>
    </source>
</evidence>
<dbReference type="Proteomes" id="UP000471152">
    <property type="component" value="Unassembled WGS sequence"/>
</dbReference>
<protein>
    <submittedName>
        <fullName evidence="3">Uncharacterized protein</fullName>
    </submittedName>
</protein>
<keyword evidence="1" id="KW-0472">Membrane</keyword>
<keyword evidence="1" id="KW-1133">Transmembrane helix</keyword>
<keyword evidence="4" id="KW-1185">Reference proteome</keyword>
<reference evidence="2 4" key="1">
    <citation type="submission" date="2020-01" db="EMBL/GenBank/DDBJ databases">
        <title>the WGS Modestobacter muralis CPCC 204518.</title>
        <authorList>
            <person name="Jiang Z."/>
        </authorList>
    </citation>
    <scope>NUCLEOTIDE SEQUENCE [LARGE SCALE GENOMIC DNA]</scope>
    <source>
        <strain evidence="2 4">DSM 100205</strain>
    </source>
</reference>
<dbReference type="Proteomes" id="UP000468828">
    <property type="component" value="Unassembled WGS sequence"/>
</dbReference>
<proteinExistence type="predicted"/>
<gene>
    <name evidence="3" type="ORF">G3R41_10310</name>
    <name evidence="2" type="ORF">GCU67_09655</name>
</gene>
<keyword evidence="1" id="KW-0812">Transmembrane</keyword>
<reference evidence="3 5" key="2">
    <citation type="submission" date="2020-02" db="EMBL/GenBank/DDBJ databases">
        <title>The WGS of Modestobacter muralis DSM 100205.</title>
        <authorList>
            <person name="Jiang Z."/>
        </authorList>
    </citation>
    <scope>NUCLEOTIDE SEQUENCE [LARGE SCALE GENOMIC DNA]</scope>
    <source>
        <strain evidence="3 5">DSM 100205</strain>
    </source>
</reference>
<evidence type="ECO:0000313" key="2">
    <source>
        <dbReference type="EMBL" id="NEK94435.1"/>
    </source>
</evidence>
<dbReference type="AlphaFoldDB" id="A0A6P0H847"/>
<feature type="transmembrane region" description="Helical" evidence="1">
    <location>
        <begin position="35"/>
        <end position="58"/>
    </location>
</feature>
<dbReference type="RefSeq" id="WP_163611010.1">
    <property type="nucleotide sequence ID" value="NZ_JAAGWB010000024.1"/>
</dbReference>
<evidence type="ECO:0000313" key="5">
    <source>
        <dbReference type="Proteomes" id="UP000471152"/>
    </source>
</evidence>
<evidence type="ECO:0000313" key="3">
    <source>
        <dbReference type="EMBL" id="NEN51323.1"/>
    </source>
</evidence>
<dbReference type="EMBL" id="JAAGWB010000024">
    <property type="protein sequence ID" value="NEN51323.1"/>
    <property type="molecule type" value="Genomic_DNA"/>
</dbReference>
<evidence type="ECO:0000256" key="1">
    <source>
        <dbReference type="SAM" id="Phobius"/>
    </source>
</evidence>
<dbReference type="EMBL" id="JAAGWH010000022">
    <property type="protein sequence ID" value="NEK94435.1"/>
    <property type="molecule type" value="Genomic_DNA"/>
</dbReference>
<sequence>MTHPPAPSRALPVLTWTVLVACVMANTVASVAGAPLVVYLVLGGLTAACIAALTAFHLRARR</sequence>
<comment type="caution">
    <text evidence="3">The sequence shown here is derived from an EMBL/GenBank/DDBJ whole genome shotgun (WGS) entry which is preliminary data.</text>
</comment>